<dbReference type="RefSeq" id="WP_323448066.1">
    <property type="nucleotide sequence ID" value="NZ_BSBI01000006.1"/>
</dbReference>
<dbReference type="NCBIfam" id="TIGR00045">
    <property type="entry name" value="glycerate kinase"/>
    <property type="match status" value="1"/>
</dbReference>
<dbReference type="Gene3D" id="3.40.50.10350">
    <property type="entry name" value="Glycerate kinase, domain 1"/>
    <property type="match status" value="1"/>
</dbReference>
<dbReference type="Pfam" id="PF02595">
    <property type="entry name" value="Gly_kinase"/>
    <property type="match status" value="1"/>
</dbReference>
<dbReference type="PANTHER" id="PTHR21599:SF0">
    <property type="entry name" value="GLYCERATE KINASE"/>
    <property type="match status" value="1"/>
</dbReference>
<sequence>MRVVVAPDSFKGSLTAAAACAAMETGVLRAVPGAEVARVPMADGGEGTLDCIGAATGGAEIRLDVGGPLGDPVTARYLLAADASSAVVELAAASGLPLVDPARLDPLRADTEGTGRLIADAIRRGARSVLVCVGGSASTDGGTGLLRALGVRFLDAAGAELPPGGGSLAGLARVDFTRVPAEVRATRFDIACDVTNPLIGPQGAAAVFGPQKGAGPADVRRLERGLVRLADVLADQLGIAVHHLPGAGAAGGTCGGMLAVLDATAQPGCELVARSVGLPDAMTGADLVLTGEGRLDRQSADGKVVSHVARLAAERGIPVVALAGQVVPPLTTLYDLGLTAAFSIADGPRTLEAMTGSAAGLLAHAAEQTLRLRTG</sequence>
<dbReference type="EMBL" id="BSBI01000006">
    <property type="protein sequence ID" value="GLF96035.1"/>
    <property type="molecule type" value="Genomic_DNA"/>
</dbReference>
<comment type="caution">
    <text evidence="5">The sequence shown here is derived from an EMBL/GenBank/DDBJ whole genome shotgun (WGS) entry which is preliminary data.</text>
</comment>
<reference evidence="5 6" key="1">
    <citation type="submission" date="2022-10" db="EMBL/GenBank/DDBJ databases">
        <title>Draft genome sequence of Streptomyces sp. YSPA8.</title>
        <authorList>
            <person name="Moriuchi R."/>
            <person name="Dohra H."/>
            <person name="Yamamura H."/>
            <person name="Kodani S."/>
        </authorList>
    </citation>
    <scope>NUCLEOTIDE SEQUENCE [LARGE SCALE GENOMIC DNA]</scope>
    <source>
        <strain evidence="5 6">YSPA8</strain>
    </source>
</reference>
<dbReference type="SUPFAM" id="SSF110738">
    <property type="entry name" value="Glycerate kinase I"/>
    <property type="match status" value="1"/>
</dbReference>
<keyword evidence="6" id="KW-1185">Reference proteome</keyword>
<dbReference type="PIRSF" id="PIRSF006078">
    <property type="entry name" value="GlxK"/>
    <property type="match status" value="1"/>
</dbReference>
<dbReference type="Gene3D" id="3.90.1510.10">
    <property type="entry name" value="Glycerate kinase, domain 2"/>
    <property type="match status" value="1"/>
</dbReference>
<keyword evidence="2 4" id="KW-0808">Transferase</keyword>
<comment type="similarity">
    <text evidence="1 4">Belongs to the glycerate kinase type-1 family.</text>
</comment>
<evidence type="ECO:0000313" key="5">
    <source>
        <dbReference type="EMBL" id="GLF96035.1"/>
    </source>
</evidence>
<dbReference type="GO" id="GO:0016301">
    <property type="term" value="F:kinase activity"/>
    <property type="evidence" value="ECO:0007669"/>
    <property type="project" value="UniProtKB-KW"/>
</dbReference>
<dbReference type="InterPro" id="IPR004381">
    <property type="entry name" value="Glycerate_kinase"/>
</dbReference>
<dbReference type="InterPro" id="IPR018197">
    <property type="entry name" value="Glycerate_kinase_RE-like"/>
</dbReference>
<evidence type="ECO:0000256" key="2">
    <source>
        <dbReference type="ARBA" id="ARBA00022679"/>
    </source>
</evidence>
<evidence type="ECO:0000256" key="1">
    <source>
        <dbReference type="ARBA" id="ARBA00006284"/>
    </source>
</evidence>
<evidence type="ECO:0000313" key="6">
    <source>
        <dbReference type="Proteomes" id="UP001291653"/>
    </source>
</evidence>
<dbReference type="Proteomes" id="UP001291653">
    <property type="component" value="Unassembled WGS sequence"/>
</dbReference>
<dbReference type="PANTHER" id="PTHR21599">
    <property type="entry name" value="GLYCERATE KINASE"/>
    <property type="match status" value="1"/>
</dbReference>
<name>A0ABQ5P0P5_9ACTN</name>
<dbReference type="InterPro" id="IPR018193">
    <property type="entry name" value="Glyc_kinase_flavodox-like_fold"/>
</dbReference>
<evidence type="ECO:0000256" key="3">
    <source>
        <dbReference type="ARBA" id="ARBA00022777"/>
    </source>
</evidence>
<accession>A0ABQ5P0P5</accession>
<dbReference type="InterPro" id="IPR036129">
    <property type="entry name" value="Glycerate_kinase_sf"/>
</dbReference>
<protein>
    <submittedName>
        <fullName evidence="5">Glycerate kinase</fullName>
    </submittedName>
</protein>
<keyword evidence="3 4" id="KW-0418">Kinase</keyword>
<proteinExistence type="inferred from homology"/>
<evidence type="ECO:0000256" key="4">
    <source>
        <dbReference type="PIRNR" id="PIRNR006078"/>
    </source>
</evidence>
<organism evidence="5 6">
    <name type="scientific">Streptomyces yaizuensis</name>
    <dbReference type="NCBI Taxonomy" id="2989713"/>
    <lineage>
        <taxon>Bacteria</taxon>
        <taxon>Bacillati</taxon>
        <taxon>Actinomycetota</taxon>
        <taxon>Actinomycetes</taxon>
        <taxon>Kitasatosporales</taxon>
        <taxon>Streptomycetaceae</taxon>
        <taxon>Streptomyces</taxon>
    </lineage>
</organism>
<gene>
    <name evidence="5" type="ORF">SYYSPA8_17080</name>
</gene>